<feature type="region of interest" description="Disordered" evidence="1">
    <location>
        <begin position="294"/>
        <end position="313"/>
    </location>
</feature>
<comment type="caution">
    <text evidence="3">The sequence shown here is derived from an EMBL/GenBank/DDBJ whole genome shotgun (WGS) entry which is preliminary data.</text>
</comment>
<feature type="transmembrane region" description="Helical" evidence="2">
    <location>
        <begin position="65"/>
        <end position="83"/>
    </location>
</feature>
<keyword evidence="2" id="KW-0812">Transmembrane</keyword>
<evidence type="ECO:0000313" key="4">
    <source>
        <dbReference type="Proteomes" id="UP001516023"/>
    </source>
</evidence>
<evidence type="ECO:0000313" key="3">
    <source>
        <dbReference type="EMBL" id="KAL3802832.1"/>
    </source>
</evidence>
<evidence type="ECO:0000256" key="1">
    <source>
        <dbReference type="SAM" id="MobiDB-lite"/>
    </source>
</evidence>
<feature type="transmembrane region" description="Helical" evidence="2">
    <location>
        <begin position="220"/>
        <end position="246"/>
    </location>
</feature>
<gene>
    <name evidence="3" type="ORF">HJC23_007609</name>
</gene>
<proteinExistence type="predicted"/>
<dbReference type="Proteomes" id="UP001516023">
    <property type="component" value="Unassembled WGS sequence"/>
</dbReference>
<evidence type="ECO:0000256" key="2">
    <source>
        <dbReference type="SAM" id="Phobius"/>
    </source>
</evidence>
<dbReference type="AlphaFoldDB" id="A0ABD3QRI4"/>
<keyword evidence="2" id="KW-1133">Transmembrane helix</keyword>
<dbReference type="EMBL" id="JABMIG020000017">
    <property type="protein sequence ID" value="KAL3802832.1"/>
    <property type="molecule type" value="Genomic_DNA"/>
</dbReference>
<feature type="transmembrane region" description="Helical" evidence="2">
    <location>
        <begin position="95"/>
        <end position="120"/>
    </location>
</feature>
<keyword evidence="2" id="KW-0472">Membrane</keyword>
<sequence length="334" mass="37987">MRSNYNLNGNSRDRGNPYANELYVRRKSSVDDLFYYQNRLGPRLSALLLSDDASNPDQLQRRLRILSSFLLGTSIFFWTWAVYNTHHLRKGNPNGLALDLGIFSFCGTALSSLLLLRLALGGSLLVCFKKGTQSEEEDELKFMNSKRNSGEEGHAPPGSCIRIFAALVRKKLISEVLAYFDHYHIFLHLILMFMSSQTHLIVVANYLLGLLFAMTAGKHIYIYFASYCFTFSILWLITAMACWVLLGAYREAIRITYGDEFVNKTSKNRFGCISLCNCLLSYCTRRLSTGRQNLGTNTNDEDGLDEDEEDDDIDPELRALYEGPGKRGYVNNNY</sequence>
<feature type="transmembrane region" description="Helical" evidence="2">
    <location>
        <begin position="185"/>
        <end position="208"/>
    </location>
</feature>
<protein>
    <submittedName>
        <fullName evidence="3">Uncharacterized protein</fullName>
    </submittedName>
</protein>
<accession>A0ABD3QRI4</accession>
<name>A0ABD3QRI4_9STRA</name>
<organism evidence="3 4">
    <name type="scientific">Cyclotella cryptica</name>
    <dbReference type="NCBI Taxonomy" id="29204"/>
    <lineage>
        <taxon>Eukaryota</taxon>
        <taxon>Sar</taxon>
        <taxon>Stramenopiles</taxon>
        <taxon>Ochrophyta</taxon>
        <taxon>Bacillariophyta</taxon>
        <taxon>Coscinodiscophyceae</taxon>
        <taxon>Thalassiosirophycidae</taxon>
        <taxon>Stephanodiscales</taxon>
        <taxon>Stephanodiscaceae</taxon>
        <taxon>Cyclotella</taxon>
    </lineage>
</organism>
<reference evidence="3 4" key="1">
    <citation type="journal article" date="2020" name="G3 (Bethesda)">
        <title>Improved Reference Genome for Cyclotella cryptica CCMP332, a Model for Cell Wall Morphogenesis, Salinity Adaptation, and Lipid Production in Diatoms (Bacillariophyta).</title>
        <authorList>
            <person name="Roberts W.R."/>
            <person name="Downey K.M."/>
            <person name="Ruck E.C."/>
            <person name="Traller J.C."/>
            <person name="Alverson A.J."/>
        </authorList>
    </citation>
    <scope>NUCLEOTIDE SEQUENCE [LARGE SCALE GENOMIC DNA]</scope>
    <source>
        <strain evidence="3 4">CCMP332</strain>
    </source>
</reference>
<feature type="compositionally biased region" description="Acidic residues" evidence="1">
    <location>
        <begin position="299"/>
        <end position="313"/>
    </location>
</feature>
<keyword evidence="4" id="KW-1185">Reference proteome</keyword>